<reference evidence="3 4" key="1">
    <citation type="submission" date="2018-03" db="EMBL/GenBank/DDBJ databases">
        <title>Genomic Encyclopedia of Archaeal and Bacterial Type Strains, Phase II (KMG-II): from individual species to whole genera.</title>
        <authorList>
            <person name="Goeker M."/>
        </authorList>
    </citation>
    <scope>NUCLEOTIDE SEQUENCE [LARGE SCALE GENOMIC DNA]</scope>
    <source>
        <strain evidence="3 4">DSM 29328</strain>
    </source>
</reference>
<dbReference type="AlphaFoldDB" id="A0A2T0RFF2"/>
<keyword evidence="4" id="KW-1185">Reference proteome</keyword>
<accession>A0A2T0RFF2</accession>
<proteinExistence type="predicted"/>
<sequence length="294" mass="32997">MMHRPPHRDLVGQGDGQNLADQPYDRRRLSYANTFENPLQVGAIHAMEFLTGKMRLLRLIRKFEAMGVPHGQPFWEQALGVMGIKLTTPQSQIDNIPEDGPLVIVANHPHGLVDGMVLAELIGRRRTDYKILTRSLLTGVGEIDQFMIPVPFPHEEDALQKNLEMRRTAMDHLKAGGCIVLFPSGVVASSDTLLGPVIEREWNPFTAKMIQRSGASVLPIFFPGSNSRWYQMANRVSATLRQGLLLYEVVHSLNKPQAPAVGEVFDREEIASWSSNPRGFMAWLREQTLSLKNL</sequence>
<feature type="region of interest" description="Disordered" evidence="1">
    <location>
        <begin position="1"/>
        <end position="23"/>
    </location>
</feature>
<name>A0A2T0RFF2_9RHOB</name>
<evidence type="ECO:0000259" key="2">
    <source>
        <dbReference type="SMART" id="SM00563"/>
    </source>
</evidence>
<evidence type="ECO:0000256" key="1">
    <source>
        <dbReference type="SAM" id="MobiDB-lite"/>
    </source>
</evidence>
<dbReference type="EMBL" id="PVTD01000017">
    <property type="protein sequence ID" value="PRY19869.1"/>
    <property type="molecule type" value="Genomic_DNA"/>
</dbReference>
<dbReference type="Proteomes" id="UP000239480">
    <property type="component" value="Unassembled WGS sequence"/>
</dbReference>
<organism evidence="3 4">
    <name type="scientific">Aliiruegeria haliotis</name>
    <dbReference type="NCBI Taxonomy" id="1280846"/>
    <lineage>
        <taxon>Bacteria</taxon>
        <taxon>Pseudomonadati</taxon>
        <taxon>Pseudomonadota</taxon>
        <taxon>Alphaproteobacteria</taxon>
        <taxon>Rhodobacterales</taxon>
        <taxon>Roseobacteraceae</taxon>
        <taxon>Aliiruegeria</taxon>
    </lineage>
</organism>
<dbReference type="GO" id="GO:0016746">
    <property type="term" value="F:acyltransferase activity"/>
    <property type="evidence" value="ECO:0007669"/>
    <property type="project" value="InterPro"/>
</dbReference>
<dbReference type="CDD" id="cd07986">
    <property type="entry name" value="LPLAT_ACT14924-like"/>
    <property type="match status" value="1"/>
</dbReference>
<comment type="caution">
    <text evidence="3">The sequence shown here is derived from an EMBL/GenBank/DDBJ whole genome shotgun (WGS) entry which is preliminary data.</text>
</comment>
<evidence type="ECO:0000313" key="3">
    <source>
        <dbReference type="EMBL" id="PRY19869.1"/>
    </source>
</evidence>
<dbReference type="InterPro" id="IPR002123">
    <property type="entry name" value="Plipid/glycerol_acylTrfase"/>
</dbReference>
<gene>
    <name evidence="3" type="ORF">CLV78_11733</name>
</gene>
<dbReference type="OrthoDB" id="1113830at2"/>
<dbReference type="SUPFAM" id="SSF69593">
    <property type="entry name" value="Glycerol-3-phosphate (1)-acyltransferase"/>
    <property type="match status" value="1"/>
</dbReference>
<dbReference type="InterPro" id="IPR045746">
    <property type="entry name" value="ACT14924-like_Acyltransf_dom"/>
</dbReference>
<dbReference type="Pfam" id="PF19576">
    <property type="entry name" value="Acyltransf_2"/>
    <property type="match status" value="1"/>
</dbReference>
<dbReference type="SMART" id="SM00563">
    <property type="entry name" value="PlsC"/>
    <property type="match status" value="1"/>
</dbReference>
<evidence type="ECO:0000313" key="4">
    <source>
        <dbReference type="Proteomes" id="UP000239480"/>
    </source>
</evidence>
<feature type="domain" description="Phospholipid/glycerol acyltransferase" evidence="2">
    <location>
        <begin position="102"/>
        <end position="225"/>
    </location>
</feature>
<protein>
    <submittedName>
        <fullName evidence="3">Putative hemolysin</fullName>
    </submittedName>
</protein>